<keyword evidence="3" id="KW-1185">Reference proteome</keyword>
<dbReference type="InterPro" id="IPR008407">
    <property type="entry name" value="Brnchd-chn_aa_trnsp_AzlD"/>
</dbReference>
<dbReference type="RefSeq" id="WP_108025362.1">
    <property type="nucleotide sequence ID" value="NZ_QBKR01000022.1"/>
</dbReference>
<sequence length="106" mass="11800">MLNEWILIGLLSVSTYVSRIIGVEIMARRKMGSAFRIYFNYVPVAIISALIIKQILVPTEGHLDISYPVLIGCLSTAITMKIIKIFLPSVVIGIMIGLLARYFLIS</sequence>
<evidence type="ECO:0000313" key="2">
    <source>
        <dbReference type="EMBL" id="PTX55098.1"/>
    </source>
</evidence>
<proteinExistence type="predicted"/>
<comment type="caution">
    <text evidence="2">The sequence shown here is derived from an EMBL/GenBank/DDBJ whole genome shotgun (WGS) entry which is preliminary data.</text>
</comment>
<evidence type="ECO:0000313" key="3">
    <source>
        <dbReference type="Proteomes" id="UP000244240"/>
    </source>
</evidence>
<evidence type="ECO:0000256" key="1">
    <source>
        <dbReference type="SAM" id="Phobius"/>
    </source>
</evidence>
<reference evidence="2 3" key="1">
    <citation type="submission" date="2018-04" db="EMBL/GenBank/DDBJ databases">
        <title>Genomic Encyclopedia of Archaeal and Bacterial Type Strains, Phase II (KMG-II): from individual species to whole genera.</title>
        <authorList>
            <person name="Goeker M."/>
        </authorList>
    </citation>
    <scope>NUCLEOTIDE SEQUENCE [LARGE SCALE GENOMIC DNA]</scope>
    <source>
        <strain evidence="2 3">DSM 45787</strain>
    </source>
</reference>
<dbReference type="EMBL" id="QBKR01000022">
    <property type="protein sequence ID" value="PTX55098.1"/>
    <property type="molecule type" value="Genomic_DNA"/>
</dbReference>
<dbReference type="AlphaFoldDB" id="A0A2T6BGA4"/>
<protein>
    <submittedName>
        <fullName evidence="2">Branched-subunit amino acid transport protein</fullName>
    </submittedName>
</protein>
<name>A0A2T6BGA4_9BACL</name>
<dbReference type="Pfam" id="PF05437">
    <property type="entry name" value="AzlD"/>
    <property type="match status" value="1"/>
</dbReference>
<keyword evidence="1" id="KW-1133">Transmembrane helix</keyword>
<feature type="transmembrane region" description="Helical" evidence="1">
    <location>
        <begin position="6"/>
        <end position="26"/>
    </location>
</feature>
<gene>
    <name evidence="2" type="ORF">C8P63_12258</name>
</gene>
<dbReference type="OrthoDB" id="2989405at2"/>
<dbReference type="Proteomes" id="UP000244240">
    <property type="component" value="Unassembled WGS sequence"/>
</dbReference>
<keyword evidence="1" id="KW-0472">Membrane</keyword>
<organism evidence="2 3">
    <name type="scientific">Melghirimyces profundicolus</name>
    <dbReference type="NCBI Taxonomy" id="1242148"/>
    <lineage>
        <taxon>Bacteria</taxon>
        <taxon>Bacillati</taxon>
        <taxon>Bacillota</taxon>
        <taxon>Bacilli</taxon>
        <taxon>Bacillales</taxon>
        <taxon>Thermoactinomycetaceae</taxon>
        <taxon>Melghirimyces</taxon>
    </lineage>
</organism>
<feature type="transmembrane region" description="Helical" evidence="1">
    <location>
        <begin position="85"/>
        <end position="104"/>
    </location>
</feature>
<feature type="transmembrane region" description="Helical" evidence="1">
    <location>
        <begin position="38"/>
        <end position="57"/>
    </location>
</feature>
<keyword evidence="1" id="KW-0812">Transmembrane</keyword>
<accession>A0A2T6BGA4</accession>